<protein>
    <submittedName>
        <fullName evidence="2">Uncharacterized protein</fullName>
    </submittedName>
</protein>
<accession>A0ABP8Y512</accession>
<comment type="caution">
    <text evidence="2">The sequence shown here is derived from an EMBL/GenBank/DDBJ whole genome shotgun (WGS) entry which is preliminary data.</text>
</comment>
<organism evidence="2 3">
    <name type="scientific">Pedococcus ginsenosidimutans</name>
    <dbReference type="NCBI Taxonomy" id="490570"/>
    <lineage>
        <taxon>Bacteria</taxon>
        <taxon>Bacillati</taxon>
        <taxon>Actinomycetota</taxon>
        <taxon>Actinomycetes</taxon>
        <taxon>Micrococcales</taxon>
        <taxon>Intrasporangiaceae</taxon>
        <taxon>Pedococcus</taxon>
    </lineage>
</organism>
<dbReference type="EMBL" id="BAABLO010000005">
    <property type="protein sequence ID" value="GAA4722063.1"/>
    <property type="molecule type" value="Genomic_DNA"/>
</dbReference>
<proteinExistence type="predicted"/>
<feature type="compositionally biased region" description="Low complexity" evidence="1">
    <location>
        <begin position="137"/>
        <end position="153"/>
    </location>
</feature>
<keyword evidence="3" id="KW-1185">Reference proteome</keyword>
<evidence type="ECO:0000313" key="2">
    <source>
        <dbReference type="EMBL" id="GAA4722063.1"/>
    </source>
</evidence>
<dbReference type="RefSeq" id="WP_345502934.1">
    <property type="nucleotide sequence ID" value="NZ_BAABLO010000005.1"/>
</dbReference>
<gene>
    <name evidence="2" type="ORF">GCM10025782_19940</name>
</gene>
<evidence type="ECO:0000256" key="1">
    <source>
        <dbReference type="SAM" id="MobiDB-lite"/>
    </source>
</evidence>
<reference evidence="3" key="1">
    <citation type="journal article" date="2019" name="Int. J. Syst. Evol. Microbiol.">
        <title>The Global Catalogue of Microorganisms (GCM) 10K type strain sequencing project: providing services to taxonomists for standard genome sequencing and annotation.</title>
        <authorList>
            <consortium name="The Broad Institute Genomics Platform"/>
            <consortium name="The Broad Institute Genome Sequencing Center for Infectious Disease"/>
            <person name="Wu L."/>
            <person name="Ma J."/>
        </authorList>
    </citation>
    <scope>NUCLEOTIDE SEQUENCE [LARGE SCALE GENOMIC DNA]</scope>
    <source>
        <strain evidence="3">JCM 18961</strain>
    </source>
</reference>
<feature type="region of interest" description="Disordered" evidence="1">
    <location>
        <begin position="124"/>
        <end position="171"/>
    </location>
</feature>
<dbReference type="Proteomes" id="UP001500556">
    <property type="component" value="Unassembled WGS sequence"/>
</dbReference>
<name>A0ABP8Y512_9MICO</name>
<sequence>MPLKNPFRRPPEEPEPVEPPHLRAYRYLLRTAPPEQLDKLHRDALRSLDPAVRGIVLRTVQERLLSGRDVTVDDIRQLARLITAGEVRTPGILLSAFGDVAHERLARAVLRQAEGSDLLDAYDTWDGAEPAMPAPPTTATSAPTGPAVSSSPAEEQGRTRRTRRAPLLEEA</sequence>
<evidence type="ECO:0000313" key="3">
    <source>
        <dbReference type="Proteomes" id="UP001500556"/>
    </source>
</evidence>